<organism evidence="7 8">
    <name type="scientific">Rapidithrix thailandica</name>
    <dbReference type="NCBI Taxonomy" id="413964"/>
    <lineage>
        <taxon>Bacteria</taxon>
        <taxon>Pseudomonadati</taxon>
        <taxon>Bacteroidota</taxon>
        <taxon>Cytophagia</taxon>
        <taxon>Cytophagales</taxon>
        <taxon>Flammeovirgaceae</taxon>
        <taxon>Rapidithrix</taxon>
    </lineage>
</organism>
<dbReference type="EMBL" id="JBDKWZ010000001">
    <property type="protein sequence ID" value="MEN7546637.1"/>
    <property type="molecule type" value="Genomic_DNA"/>
</dbReference>
<dbReference type="Gene3D" id="2.40.160.50">
    <property type="entry name" value="membrane protein fhac: a member of the omp85/tpsb transporter family"/>
    <property type="match status" value="1"/>
</dbReference>
<keyword evidence="5" id="KW-0998">Cell outer membrane</keyword>
<proteinExistence type="predicted"/>
<keyword evidence="3" id="KW-0732">Signal</keyword>
<reference evidence="7 8" key="1">
    <citation type="submission" date="2024-04" db="EMBL/GenBank/DDBJ databases">
        <title>Novel genus in family Flammeovirgaceae.</title>
        <authorList>
            <person name="Nguyen T.H."/>
            <person name="Vuong T.Q."/>
            <person name="Le H."/>
            <person name="Kim S.-G."/>
        </authorList>
    </citation>
    <scope>NUCLEOTIDE SEQUENCE [LARGE SCALE GENOMIC DNA]</scope>
    <source>
        <strain evidence="7 8">JCM 23209</strain>
    </source>
</reference>
<evidence type="ECO:0000256" key="2">
    <source>
        <dbReference type="ARBA" id="ARBA00022692"/>
    </source>
</evidence>
<name>A0AAW9RZ03_9BACT</name>
<dbReference type="RefSeq" id="WP_346819421.1">
    <property type="nucleotide sequence ID" value="NZ_JBDKWZ010000001.1"/>
</dbReference>
<evidence type="ECO:0000313" key="7">
    <source>
        <dbReference type="EMBL" id="MEN7546637.1"/>
    </source>
</evidence>
<dbReference type="Proteomes" id="UP001403385">
    <property type="component" value="Unassembled WGS sequence"/>
</dbReference>
<evidence type="ECO:0000259" key="6">
    <source>
        <dbReference type="Pfam" id="PF01103"/>
    </source>
</evidence>
<sequence length="780" mass="90019">MKTTCQKSNSRLVMQKPLYFIGITLLLLSGCTGLKTLNKGEKLYSGAEIHYKGKGKKSLKGKVEAELEEVIEKPVPNEKLLVSRPKLWLYRIAGTPKKEKGFKYWMKNKLGSPPVLSTEADPERASLLLENRLANNGYFAAKVDYELLQHPKTMGVRYWAELQNPYYLDSIYFPEGDTPLIQAIQEQKKESSLEPGSMYNLTGLKYERARIEAALKEQGYYFFHQEYLLFKVDSTVGDKRMHVYLDLKEEIPEKAKHPYTIRNIYVYLDQNRNSLPEGQDTLKIDQYYFFEGRRKVKPKALIHNILLSPGETYSGLAFQRTLKRLNALDIYKFVNVSFEETGSGAQLDMHIELLLNPKRSLQMEFNYVTKSNNYTGPFVSITQSNRNLFSGMENLSLRLRSGFETQWGQEQNNQTSYELGLEGEIRFPKAFLPLVLGEQRSRRYLAQSRLKAGVTLLNRPRYFKTASFDVSFGYRWWTTERNSFSFDPVAVNYIRLLEAHEGLDSLLQVNKQLEDQVGNQMILGNRFVFTYNTPFTPKDLTYFYWNVDIEMAGNLMYLGDKIFGGRTASEGGPRNALGVPYVQYAKVSNEFRFYKRLSKNSLWVNRLFVGVGYPYGNSELIPYAKQYFVGGANSIRAFVARQVGPGSFLAQNLQENQVFLDQTGDIRLELNTEWRFPVFSYLKGALFVDAGNVWLVRKDELRKGEGVFSMDRFYKELAVGAGFGLRLDVEFFVLRLDWAFPLMIPYLPEGERWVGGEVNPLKKEWRQKNLLFNLAIGYPF</sequence>
<protein>
    <submittedName>
        <fullName evidence="7">BamA/TamA family outer membrane protein</fullName>
    </submittedName>
</protein>
<feature type="domain" description="Bacterial surface antigen (D15)" evidence="6">
    <location>
        <begin position="511"/>
        <end position="742"/>
    </location>
</feature>
<dbReference type="AlphaFoldDB" id="A0AAW9RZ03"/>
<keyword evidence="4" id="KW-0472">Membrane</keyword>
<dbReference type="Gene3D" id="3.10.20.310">
    <property type="entry name" value="membrane protein fhac"/>
    <property type="match status" value="1"/>
</dbReference>
<dbReference type="GO" id="GO:0019867">
    <property type="term" value="C:outer membrane"/>
    <property type="evidence" value="ECO:0007669"/>
    <property type="project" value="InterPro"/>
</dbReference>
<gene>
    <name evidence="7" type="ORF">AAG747_01880</name>
</gene>
<accession>A0AAW9RZ03</accession>
<comment type="caution">
    <text evidence="7">The sequence shown here is derived from an EMBL/GenBank/DDBJ whole genome shotgun (WGS) entry which is preliminary data.</text>
</comment>
<evidence type="ECO:0000256" key="4">
    <source>
        <dbReference type="ARBA" id="ARBA00023136"/>
    </source>
</evidence>
<comment type="subcellular location">
    <subcellularLocation>
        <location evidence="1">Membrane</location>
    </subcellularLocation>
</comment>
<dbReference type="PANTHER" id="PTHR12815">
    <property type="entry name" value="SORTING AND ASSEMBLY MACHINERY SAMM50 PROTEIN FAMILY MEMBER"/>
    <property type="match status" value="1"/>
</dbReference>
<keyword evidence="8" id="KW-1185">Reference proteome</keyword>
<dbReference type="Pfam" id="PF01103">
    <property type="entry name" value="Omp85"/>
    <property type="match status" value="1"/>
</dbReference>
<evidence type="ECO:0000256" key="3">
    <source>
        <dbReference type="ARBA" id="ARBA00022729"/>
    </source>
</evidence>
<dbReference type="InterPro" id="IPR039910">
    <property type="entry name" value="D15-like"/>
</dbReference>
<dbReference type="PROSITE" id="PS51257">
    <property type="entry name" value="PROKAR_LIPOPROTEIN"/>
    <property type="match status" value="1"/>
</dbReference>
<dbReference type="InterPro" id="IPR000184">
    <property type="entry name" value="Bac_surfAg_D15"/>
</dbReference>
<evidence type="ECO:0000256" key="5">
    <source>
        <dbReference type="ARBA" id="ARBA00023237"/>
    </source>
</evidence>
<evidence type="ECO:0000313" key="8">
    <source>
        <dbReference type="Proteomes" id="UP001403385"/>
    </source>
</evidence>
<dbReference type="PANTHER" id="PTHR12815:SF47">
    <property type="entry name" value="TRANSLOCATION AND ASSEMBLY MODULE SUBUNIT TAMA"/>
    <property type="match status" value="1"/>
</dbReference>
<keyword evidence="2" id="KW-0812">Transmembrane</keyword>
<evidence type="ECO:0000256" key="1">
    <source>
        <dbReference type="ARBA" id="ARBA00004370"/>
    </source>
</evidence>